<dbReference type="Proteomes" id="UP000694865">
    <property type="component" value="Unplaced"/>
</dbReference>
<dbReference type="PANTHER" id="PTHR23506:SF26">
    <property type="entry name" value="MFS-TYPE TRANSPORTER SLC18B1"/>
    <property type="match status" value="1"/>
</dbReference>
<evidence type="ECO:0000313" key="11">
    <source>
        <dbReference type="RefSeq" id="XP_002737900.1"/>
    </source>
</evidence>
<evidence type="ECO:0000256" key="8">
    <source>
        <dbReference type="SAM" id="Phobius"/>
    </source>
</evidence>
<keyword evidence="3" id="KW-0813">Transport</keyword>
<dbReference type="RefSeq" id="XP_002737900.1">
    <property type="nucleotide sequence ID" value="XM_002737854.2"/>
</dbReference>
<dbReference type="Gene3D" id="1.20.1250.20">
    <property type="entry name" value="MFS general substrate transporter like domains"/>
    <property type="match status" value="2"/>
</dbReference>
<proteinExistence type="inferred from homology"/>
<feature type="transmembrane region" description="Helical" evidence="8">
    <location>
        <begin position="239"/>
        <end position="255"/>
    </location>
</feature>
<evidence type="ECO:0000256" key="5">
    <source>
        <dbReference type="ARBA" id="ARBA00022775"/>
    </source>
</evidence>
<evidence type="ECO:0000256" key="1">
    <source>
        <dbReference type="ARBA" id="ARBA00004141"/>
    </source>
</evidence>
<dbReference type="SUPFAM" id="SSF103473">
    <property type="entry name" value="MFS general substrate transporter"/>
    <property type="match status" value="1"/>
</dbReference>
<keyword evidence="6 8" id="KW-1133">Transmembrane helix</keyword>
<evidence type="ECO:0000313" key="10">
    <source>
        <dbReference type="Proteomes" id="UP000694865"/>
    </source>
</evidence>
<evidence type="ECO:0000259" key="9">
    <source>
        <dbReference type="PROSITE" id="PS50850"/>
    </source>
</evidence>
<feature type="transmembrane region" description="Helical" evidence="8">
    <location>
        <begin position="346"/>
        <end position="365"/>
    </location>
</feature>
<dbReference type="PRINTS" id="PR01035">
    <property type="entry name" value="TCRTETA"/>
</dbReference>
<feature type="transmembrane region" description="Helical" evidence="8">
    <location>
        <begin position="131"/>
        <end position="152"/>
    </location>
</feature>
<evidence type="ECO:0000256" key="6">
    <source>
        <dbReference type="ARBA" id="ARBA00022989"/>
    </source>
</evidence>
<feature type="transmembrane region" description="Helical" evidence="8">
    <location>
        <begin position="173"/>
        <end position="191"/>
    </location>
</feature>
<feature type="transmembrane region" description="Helical" evidence="8">
    <location>
        <begin position="267"/>
        <end position="286"/>
    </location>
</feature>
<feature type="transmembrane region" description="Helical" evidence="8">
    <location>
        <begin position="103"/>
        <end position="125"/>
    </location>
</feature>
<feature type="transmembrane region" description="Helical" evidence="8">
    <location>
        <begin position="65"/>
        <end position="91"/>
    </location>
</feature>
<keyword evidence="5" id="KW-0532">Neurotransmitter transport</keyword>
<feature type="transmembrane region" description="Helical" evidence="8">
    <location>
        <begin position="307"/>
        <end position="326"/>
    </location>
</feature>
<keyword evidence="4 8" id="KW-0812">Transmembrane</keyword>
<name>A0ABM0GUY2_SACKO</name>
<reference evidence="11" key="1">
    <citation type="submission" date="2025-08" db="UniProtKB">
        <authorList>
            <consortium name="RefSeq"/>
        </authorList>
    </citation>
    <scope>IDENTIFICATION</scope>
    <source>
        <tissue evidence="11">Testes</tissue>
    </source>
</reference>
<accession>A0ABM0GUY2</accession>
<dbReference type="Pfam" id="PF07690">
    <property type="entry name" value="MFS_1"/>
    <property type="match status" value="2"/>
</dbReference>
<feature type="domain" description="Major facilitator superfamily (MFS) profile" evidence="9">
    <location>
        <begin position="1"/>
        <end position="366"/>
    </location>
</feature>
<dbReference type="InterPro" id="IPR050930">
    <property type="entry name" value="MFS_Vesicular_Transporter"/>
</dbReference>
<comment type="similarity">
    <text evidence="2">Belongs to the major facilitator superfamily. Vesicular transporter family.</text>
</comment>
<evidence type="ECO:0000256" key="4">
    <source>
        <dbReference type="ARBA" id="ARBA00022692"/>
    </source>
</evidence>
<keyword evidence="7 8" id="KW-0472">Membrane</keyword>
<dbReference type="PROSITE" id="PS50850">
    <property type="entry name" value="MFS"/>
    <property type="match status" value="1"/>
</dbReference>
<feature type="transmembrane region" description="Helical" evidence="8">
    <location>
        <begin position="38"/>
        <end position="59"/>
    </location>
</feature>
<dbReference type="InterPro" id="IPR001958">
    <property type="entry name" value="Tet-R_TetA/multi-R_MdtG-like"/>
</dbReference>
<comment type="subcellular location">
    <subcellularLocation>
        <location evidence="1">Membrane</location>
        <topology evidence="1">Multi-pass membrane protein</topology>
    </subcellularLocation>
</comment>
<dbReference type="InterPro" id="IPR020846">
    <property type="entry name" value="MFS_dom"/>
</dbReference>
<evidence type="ECO:0000256" key="3">
    <source>
        <dbReference type="ARBA" id="ARBA00022448"/>
    </source>
</evidence>
<dbReference type="InterPro" id="IPR036259">
    <property type="entry name" value="MFS_trans_sf"/>
</dbReference>
<evidence type="ECO:0000256" key="7">
    <source>
        <dbReference type="ARBA" id="ARBA00023136"/>
    </source>
</evidence>
<evidence type="ECO:0000256" key="2">
    <source>
        <dbReference type="ARBA" id="ARBA00006829"/>
    </source>
</evidence>
<sequence length="394" mass="42447">MGTSTTQVGLIFGSYALTMFIFSPIFGKLIPIVGAKFLFLAGSFMGGGTCFIFGFLNRLAPGTQFVTFCFITRILEAIGAAASSTGAYSIIAKTFRQNITTAFGTIEIFCGLGLMIGPPVGGALYQAGGYTLPFVVWGLFSMGIVVVNYFIVPSEGDESHRSGSLIQLLKIPSIIMTSICVLCGFMGIGFLDPTLADHLSQFDLSATQIGLMFLANSGAYAVSAFFWGWLTDKYDIPKVLMIIGNIASIIGFIYIGPSPLLNIKSELWLVAFSLVMLGLSLAASVLPTFNEMLSSARLHGMEENISTYGIISGLFSSLFSLGNFLGPTVGSAMVSHIGFEWTSTCFSGMYAFVATTLILFCLWEYRCGTRRKINPAVSRQLNIQDDDEKKPLLA</sequence>
<organism evidence="10 11">
    <name type="scientific">Saccoglossus kowalevskii</name>
    <name type="common">Acorn worm</name>
    <dbReference type="NCBI Taxonomy" id="10224"/>
    <lineage>
        <taxon>Eukaryota</taxon>
        <taxon>Metazoa</taxon>
        <taxon>Hemichordata</taxon>
        <taxon>Enteropneusta</taxon>
        <taxon>Harrimaniidae</taxon>
        <taxon>Saccoglossus</taxon>
    </lineage>
</organism>
<dbReference type="PANTHER" id="PTHR23506">
    <property type="entry name" value="GH10249P"/>
    <property type="match status" value="1"/>
</dbReference>
<gene>
    <name evidence="11" type="primary">LOC100371321</name>
</gene>
<dbReference type="InterPro" id="IPR011701">
    <property type="entry name" value="MFS"/>
</dbReference>
<feature type="transmembrane region" description="Helical" evidence="8">
    <location>
        <begin position="211"/>
        <end position="230"/>
    </location>
</feature>
<feature type="transmembrane region" description="Helical" evidence="8">
    <location>
        <begin position="6"/>
        <end position="26"/>
    </location>
</feature>
<protein>
    <submittedName>
        <fullName evidence="11">MFS-type transporter SLC18B1-like</fullName>
    </submittedName>
</protein>
<dbReference type="GeneID" id="100371321"/>
<keyword evidence="10" id="KW-1185">Reference proteome</keyword>